<dbReference type="EMBL" id="QXFU01008088">
    <property type="protein sequence ID" value="KAE8957135.1"/>
    <property type="molecule type" value="Genomic_DNA"/>
</dbReference>
<protein>
    <recommendedName>
        <fullName evidence="4">Secreted protein</fullName>
    </recommendedName>
</protein>
<proteinExistence type="predicted"/>
<accession>A0A6A3GF96</accession>
<organism evidence="2 3">
    <name type="scientific">Phytophthora rubi</name>
    <dbReference type="NCBI Taxonomy" id="129364"/>
    <lineage>
        <taxon>Eukaryota</taxon>
        <taxon>Sar</taxon>
        <taxon>Stramenopiles</taxon>
        <taxon>Oomycota</taxon>
        <taxon>Peronosporomycetes</taxon>
        <taxon>Peronosporales</taxon>
        <taxon>Peronosporaceae</taxon>
        <taxon>Phytophthora</taxon>
    </lineage>
</organism>
<dbReference type="AlphaFoldDB" id="A0A6A3GF96"/>
<evidence type="ECO:0000256" key="1">
    <source>
        <dbReference type="SAM" id="SignalP"/>
    </source>
</evidence>
<evidence type="ECO:0000313" key="3">
    <source>
        <dbReference type="Proteomes" id="UP000435112"/>
    </source>
</evidence>
<feature type="chain" id="PRO_5025650358" description="Secreted protein" evidence="1">
    <location>
        <begin position="21"/>
        <end position="63"/>
    </location>
</feature>
<keyword evidence="1" id="KW-0732">Signal</keyword>
<evidence type="ECO:0000313" key="2">
    <source>
        <dbReference type="EMBL" id="KAE8957135.1"/>
    </source>
</evidence>
<reference evidence="2 3" key="1">
    <citation type="submission" date="2018-09" db="EMBL/GenBank/DDBJ databases">
        <title>Genomic investigation of the strawberry pathogen Phytophthora fragariae indicates pathogenicity is determined by transcriptional variation in three key races.</title>
        <authorList>
            <person name="Adams T.M."/>
            <person name="Armitage A.D."/>
            <person name="Sobczyk M.K."/>
            <person name="Bates H.J."/>
            <person name="Dunwell J.M."/>
            <person name="Nellist C.F."/>
            <person name="Harrison R.J."/>
        </authorList>
    </citation>
    <scope>NUCLEOTIDE SEQUENCE [LARGE SCALE GENOMIC DNA]</scope>
    <source>
        <strain evidence="2 3">SCRP324</strain>
    </source>
</reference>
<name>A0A6A3GF96_9STRA</name>
<dbReference type="Proteomes" id="UP000435112">
    <property type="component" value="Unassembled WGS sequence"/>
</dbReference>
<feature type="signal peptide" evidence="1">
    <location>
        <begin position="1"/>
        <end position="20"/>
    </location>
</feature>
<comment type="caution">
    <text evidence="2">The sequence shown here is derived from an EMBL/GenBank/DDBJ whole genome shotgun (WGS) entry which is preliminary data.</text>
</comment>
<sequence>MVVCICAVTVSLRVISTMTGCVVGVAVKRTSCAYSSRAAISGKLYTNVVASSSALSRSSVVAS</sequence>
<gene>
    <name evidence="2" type="ORF">PR002_g31265</name>
</gene>
<evidence type="ECO:0008006" key="4">
    <source>
        <dbReference type="Google" id="ProtNLM"/>
    </source>
</evidence>